<organism evidence="3 4">
    <name type="scientific">Novacetimonas pomaceti</name>
    <dbReference type="NCBI Taxonomy" id="2021998"/>
    <lineage>
        <taxon>Bacteria</taxon>
        <taxon>Pseudomonadati</taxon>
        <taxon>Pseudomonadota</taxon>
        <taxon>Alphaproteobacteria</taxon>
        <taxon>Acetobacterales</taxon>
        <taxon>Acetobacteraceae</taxon>
        <taxon>Novacetimonas</taxon>
    </lineage>
</organism>
<dbReference type="SUPFAM" id="SSF158634">
    <property type="entry name" value="RPA2825-like"/>
    <property type="match status" value="1"/>
</dbReference>
<dbReference type="EMBL" id="NOXG01000017">
    <property type="protein sequence ID" value="PYD74943.1"/>
    <property type="molecule type" value="Genomic_DNA"/>
</dbReference>
<evidence type="ECO:0000256" key="1">
    <source>
        <dbReference type="SAM" id="MobiDB-lite"/>
    </source>
</evidence>
<reference evidence="3 4" key="1">
    <citation type="submission" date="2017-07" db="EMBL/GenBank/DDBJ databases">
        <title>A draft genome sequence of Komagataeibacter sp. T5K1.</title>
        <authorList>
            <person name="Skraban J."/>
            <person name="Cleenwerck I."/>
            <person name="Vandamme P."/>
            <person name="Trcek J."/>
        </authorList>
    </citation>
    <scope>NUCLEOTIDE SEQUENCE [LARGE SCALE GENOMIC DNA]</scope>
    <source>
        <strain evidence="3 4">T5K1</strain>
    </source>
</reference>
<dbReference type="Pfam" id="PF12200">
    <property type="entry name" value="DUF3597"/>
    <property type="match status" value="1"/>
</dbReference>
<evidence type="ECO:0000313" key="4">
    <source>
        <dbReference type="Proteomes" id="UP000247609"/>
    </source>
</evidence>
<name>A0A318QQD7_9PROT</name>
<evidence type="ECO:0000259" key="2">
    <source>
        <dbReference type="Pfam" id="PF12200"/>
    </source>
</evidence>
<dbReference type="Proteomes" id="UP000247609">
    <property type="component" value="Unassembled WGS sequence"/>
</dbReference>
<accession>A0A318QQD7</accession>
<proteinExistence type="predicted"/>
<feature type="compositionally biased region" description="Low complexity" evidence="1">
    <location>
        <begin position="29"/>
        <end position="45"/>
    </location>
</feature>
<protein>
    <recommendedName>
        <fullName evidence="2">DUF3597 domain-containing protein</fullName>
    </recommendedName>
</protein>
<sequence length="140" mass="14183">MSIFGSILSKIFGSSEAKAATPAAPAAAPAAAKPAAPAPAAAAPAPVAPAAPPPQPVDVDAVLSAMAAKNPEKLNWKTSIVDLLKLLGLDSSFAARKELAAELHYTGDTNDSAAMNIWLQGQVMKKLAENGGKVSPDLMK</sequence>
<gene>
    <name evidence="3" type="ORF">CFR71_11810</name>
</gene>
<evidence type="ECO:0000313" key="3">
    <source>
        <dbReference type="EMBL" id="PYD74943.1"/>
    </source>
</evidence>
<dbReference type="RefSeq" id="WP_110531386.1">
    <property type="nucleotide sequence ID" value="NZ_NOXG01000017.1"/>
</dbReference>
<dbReference type="InterPro" id="IPR022016">
    <property type="entry name" value="DUF3597"/>
</dbReference>
<feature type="domain" description="DUF3597" evidence="2">
    <location>
        <begin position="3"/>
        <end position="134"/>
    </location>
</feature>
<comment type="caution">
    <text evidence="3">The sequence shown here is derived from an EMBL/GenBank/DDBJ whole genome shotgun (WGS) entry which is preliminary data.</text>
</comment>
<feature type="region of interest" description="Disordered" evidence="1">
    <location>
        <begin position="29"/>
        <end position="54"/>
    </location>
</feature>
<dbReference type="AlphaFoldDB" id="A0A318QQD7"/>